<evidence type="ECO:0000313" key="3">
    <source>
        <dbReference type="Proteomes" id="UP000030661"/>
    </source>
</evidence>
<dbReference type="Pfam" id="PF03483">
    <property type="entry name" value="B3_4"/>
    <property type="match status" value="1"/>
</dbReference>
<sequence length="221" mass="24259">MSQIWHVSTNLPAQAAVIRIDDVHVDTEQTAFQRLSECAASYQKRYAGRTIGEVEGVQAARQLFHAIGVDPTKRRPSSEALLQRALKGKELHSVNSLVDVGNWCSLDFLLPIGIYDAEKIQGNVTIRTGTPADEYPALNNRTISLHNRYVLADENGAFGSPMTDSQRTAVDLNTHAAALVLYAPEDYDPDKLKEQAELFAQRVLDLCGGSLVSLEILVVVT</sequence>
<dbReference type="Gene3D" id="3.50.40.10">
    <property type="entry name" value="Phenylalanyl-trna Synthetase, Chain B, domain 3"/>
    <property type="match status" value="1"/>
</dbReference>
<accession>A0A081BW97</accession>
<dbReference type="EMBL" id="DF820465">
    <property type="protein sequence ID" value="GAK56602.1"/>
    <property type="molecule type" value="Genomic_DNA"/>
</dbReference>
<gene>
    <name evidence="2" type="ORF">U27_03564</name>
</gene>
<dbReference type="GO" id="GO:0004826">
    <property type="term" value="F:phenylalanine-tRNA ligase activity"/>
    <property type="evidence" value="ECO:0007669"/>
    <property type="project" value="InterPro"/>
</dbReference>
<dbReference type="SUPFAM" id="SSF56037">
    <property type="entry name" value="PheT/TilS domain"/>
    <property type="match status" value="1"/>
</dbReference>
<keyword evidence="3" id="KW-1185">Reference proteome</keyword>
<protein>
    <recommendedName>
        <fullName evidence="1">B3/B4 tRNA-binding domain-containing protein</fullName>
    </recommendedName>
</protein>
<dbReference type="SMART" id="SM00873">
    <property type="entry name" value="B3_4"/>
    <property type="match status" value="1"/>
</dbReference>
<dbReference type="STRING" id="1499967.U27_03564"/>
<dbReference type="PANTHER" id="PTHR39209:SF2">
    <property type="entry name" value="CYTOPLASMIC PROTEIN"/>
    <property type="match status" value="1"/>
</dbReference>
<dbReference type="eggNOG" id="COG3382">
    <property type="taxonomic scope" value="Bacteria"/>
</dbReference>
<dbReference type="InterPro" id="IPR020825">
    <property type="entry name" value="Phe-tRNA_synthase-like_B3/B4"/>
</dbReference>
<reference evidence="2" key="1">
    <citation type="journal article" date="2015" name="PeerJ">
        <title>First genomic representation of candidate bacterial phylum KSB3 points to enhanced environmental sensing as a trigger of wastewater bulking.</title>
        <authorList>
            <person name="Sekiguchi Y."/>
            <person name="Ohashi A."/>
            <person name="Parks D.H."/>
            <person name="Yamauchi T."/>
            <person name="Tyson G.W."/>
            <person name="Hugenholtz P."/>
        </authorList>
    </citation>
    <scope>NUCLEOTIDE SEQUENCE [LARGE SCALE GENOMIC DNA]</scope>
</reference>
<evidence type="ECO:0000313" key="2">
    <source>
        <dbReference type="EMBL" id="GAK56602.1"/>
    </source>
</evidence>
<feature type="domain" description="B3/B4 tRNA-binding" evidence="1">
    <location>
        <begin position="59"/>
        <end position="208"/>
    </location>
</feature>
<organism evidence="2">
    <name type="scientific">Vecturithrix granuli</name>
    <dbReference type="NCBI Taxonomy" id="1499967"/>
    <lineage>
        <taxon>Bacteria</taxon>
        <taxon>Candidatus Moduliflexota</taxon>
        <taxon>Candidatus Vecturitrichia</taxon>
        <taxon>Candidatus Vecturitrichales</taxon>
        <taxon>Candidatus Vecturitrichaceae</taxon>
        <taxon>Candidatus Vecturithrix</taxon>
    </lineage>
</organism>
<dbReference type="Proteomes" id="UP000030661">
    <property type="component" value="Unassembled WGS sequence"/>
</dbReference>
<dbReference type="HOGENOM" id="CLU_076869_2_1_0"/>
<dbReference type="InterPro" id="IPR005146">
    <property type="entry name" value="B3/B4_tRNA-bd"/>
</dbReference>
<dbReference type="PANTHER" id="PTHR39209">
    <property type="match status" value="1"/>
</dbReference>
<dbReference type="AlphaFoldDB" id="A0A081BW97"/>
<dbReference type="GO" id="GO:0003723">
    <property type="term" value="F:RNA binding"/>
    <property type="evidence" value="ECO:0007669"/>
    <property type="project" value="InterPro"/>
</dbReference>
<name>A0A081BW97_VECG1</name>
<evidence type="ECO:0000259" key="1">
    <source>
        <dbReference type="SMART" id="SM00873"/>
    </source>
</evidence>
<proteinExistence type="predicted"/>